<proteinExistence type="predicted"/>
<dbReference type="AlphaFoldDB" id="A0A8H5G867"/>
<name>A0A8H5G867_9AGAR</name>
<keyword evidence="3" id="KW-1185">Reference proteome</keyword>
<dbReference type="PANTHER" id="PTHR10622">
    <property type="entry name" value="HET DOMAIN-CONTAINING PROTEIN"/>
    <property type="match status" value="1"/>
</dbReference>
<accession>A0A8H5G867</accession>
<dbReference type="Pfam" id="PF06985">
    <property type="entry name" value="HET"/>
    <property type="match status" value="1"/>
</dbReference>
<dbReference type="PANTHER" id="PTHR10622:SF10">
    <property type="entry name" value="HET DOMAIN-CONTAINING PROTEIN"/>
    <property type="match status" value="1"/>
</dbReference>
<dbReference type="EMBL" id="JAACJM010000044">
    <property type="protein sequence ID" value="KAF5360163.1"/>
    <property type="molecule type" value="Genomic_DNA"/>
</dbReference>
<feature type="domain" description="Heterokaryon incompatibility" evidence="1">
    <location>
        <begin position="124"/>
        <end position="224"/>
    </location>
</feature>
<dbReference type="OrthoDB" id="674604at2759"/>
<gene>
    <name evidence="2" type="ORF">D9758_011366</name>
</gene>
<reference evidence="2 3" key="1">
    <citation type="journal article" date="2020" name="ISME J.">
        <title>Uncovering the hidden diversity of litter-decomposition mechanisms in mushroom-forming fungi.</title>
        <authorList>
            <person name="Floudas D."/>
            <person name="Bentzer J."/>
            <person name="Ahren D."/>
            <person name="Johansson T."/>
            <person name="Persson P."/>
            <person name="Tunlid A."/>
        </authorList>
    </citation>
    <scope>NUCLEOTIDE SEQUENCE [LARGE SCALE GENOMIC DNA]</scope>
    <source>
        <strain evidence="2 3">CBS 291.85</strain>
    </source>
</reference>
<dbReference type="Proteomes" id="UP000559256">
    <property type="component" value="Unassembled WGS sequence"/>
</dbReference>
<evidence type="ECO:0000259" key="1">
    <source>
        <dbReference type="Pfam" id="PF06985"/>
    </source>
</evidence>
<evidence type="ECO:0000313" key="3">
    <source>
        <dbReference type="Proteomes" id="UP000559256"/>
    </source>
</evidence>
<protein>
    <recommendedName>
        <fullName evidence="1">Heterokaryon incompatibility domain-containing protein</fullName>
    </recommendedName>
</protein>
<comment type="caution">
    <text evidence="2">The sequence shown here is derived from an EMBL/GenBank/DDBJ whole genome shotgun (WGS) entry which is preliminary data.</text>
</comment>
<organism evidence="2 3">
    <name type="scientific">Tetrapyrgos nigripes</name>
    <dbReference type="NCBI Taxonomy" id="182062"/>
    <lineage>
        <taxon>Eukaryota</taxon>
        <taxon>Fungi</taxon>
        <taxon>Dikarya</taxon>
        <taxon>Basidiomycota</taxon>
        <taxon>Agaricomycotina</taxon>
        <taxon>Agaricomycetes</taxon>
        <taxon>Agaricomycetidae</taxon>
        <taxon>Agaricales</taxon>
        <taxon>Marasmiineae</taxon>
        <taxon>Marasmiaceae</taxon>
        <taxon>Tetrapyrgos</taxon>
    </lineage>
</organism>
<dbReference type="InterPro" id="IPR010730">
    <property type="entry name" value="HET"/>
</dbReference>
<sequence length="277" mass="32003">MLQAALMEFSGQTLGFINQLRLHTDKIWLRKPHLYCVQSYRISYIDDTLPACISDDLFPKNLPLWRSDQIRHQDKNIYRKSNWYAYDFISAPPYGNVTLKPRRLLNTHSLNIFIFRDEEIIPEYAILSHRWVAGAEVGLDEYNETRGLLYPGSAEASLLRPNKFKSGLTKIRRACKQVRQDGLGWIWIDTCCINKGDHDDVVRNINGMYGYYQNAKICYALLADVGVVLSNDGESESLKGRAEDSDWFGRGWTLQELLAPKEVVFFNNDWNVIGTRN</sequence>
<evidence type="ECO:0000313" key="2">
    <source>
        <dbReference type="EMBL" id="KAF5360163.1"/>
    </source>
</evidence>